<name>A0AAW9CSM1_BURTH</name>
<comment type="caution">
    <text evidence="1">The sequence shown here is derived from an EMBL/GenBank/DDBJ whole genome shotgun (WGS) entry which is preliminary data.</text>
</comment>
<sequence length="41" mass="4319">MKPDAAIGCRRAAARCAAGRAARASSSKARAFYLGEHVTLR</sequence>
<dbReference type="AlphaFoldDB" id="A0AAW9CSM1"/>
<dbReference type="EMBL" id="QXCT01000001">
    <property type="protein sequence ID" value="MDW9252033.1"/>
    <property type="molecule type" value="Genomic_DNA"/>
</dbReference>
<reference evidence="1" key="1">
    <citation type="submission" date="2018-08" db="EMBL/GenBank/DDBJ databases">
        <title>Identification of Burkholderia cepacia strains that express a Burkholderia pseudomallei-like capsular polysaccharide.</title>
        <authorList>
            <person name="Burtnick M.N."/>
            <person name="Vongsouvath M."/>
            <person name="Newton P."/>
            <person name="Wuthiekanun V."/>
            <person name="Limmathurotsakul D."/>
            <person name="Brett P.J."/>
            <person name="Chantratita N."/>
            <person name="Dance D.A."/>
        </authorList>
    </citation>
    <scope>NUCLEOTIDE SEQUENCE</scope>
    <source>
        <strain evidence="1">SBXCC001</strain>
    </source>
</reference>
<proteinExistence type="predicted"/>
<dbReference type="Proteomes" id="UP001272137">
    <property type="component" value="Unassembled WGS sequence"/>
</dbReference>
<gene>
    <name evidence="1" type="ORF">C7S16_5652</name>
</gene>
<protein>
    <submittedName>
        <fullName evidence="1">Uncharacterized protein</fullName>
    </submittedName>
</protein>
<accession>A0AAW9CSM1</accession>
<organism evidence="1 2">
    <name type="scientific">Burkholderia thailandensis</name>
    <dbReference type="NCBI Taxonomy" id="57975"/>
    <lineage>
        <taxon>Bacteria</taxon>
        <taxon>Pseudomonadati</taxon>
        <taxon>Pseudomonadota</taxon>
        <taxon>Betaproteobacteria</taxon>
        <taxon>Burkholderiales</taxon>
        <taxon>Burkholderiaceae</taxon>
        <taxon>Burkholderia</taxon>
        <taxon>pseudomallei group</taxon>
    </lineage>
</organism>
<evidence type="ECO:0000313" key="2">
    <source>
        <dbReference type="Proteomes" id="UP001272137"/>
    </source>
</evidence>
<evidence type="ECO:0000313" key="1">
    <source>
        <dbReference type="EMBL" id="MDW9252033.1"/>
    </source>
</evidence>